<evidence type="ECO:0000313" key="2">
    <source>
        <dbReference type="EMBL" id="RGO50815.1"/>
    </source>
</evidence>
<accession>A0A3E5GTE5</accession>
<evidence type="ECO:0000256" key="1">
    <source>
        <dbReference type="SAM" id="Phobius"/>
    </source>
</evidence>
<dbReference type="Proteomes" id="UP000261055">
    <property type="component" value="Unassembled WGS sequence"/>
</dbReference>
<feature type="transmembrane region" description="Helical" evidence="1">
    <location>
        <begin position="16"/>
        <end position="35"/>
    </location>
</feature>
<dbReference type="EMBL" id="QSVQ01000008">
    <property type="protein sequence ID" value="RGO50815.1"/>
    <property type="molecule type" value="Genomic_DNA"/>
</dbReference>
<name>A0A3E5GTE5_9FIRM</name>
<sequence>MYRYGGYYGNGAPSDWAGIMLVSVIFINGEVNGYLKVAWDMSMTQYIMKNNKDGSVAHSWTKM</sequence>
<keyword evidence="1" id="KW-1133">Transmembrane helix</keyword>
<comment type="caution">
    <text evidence="2">The sequence shown here is derived from an EMBL/GenBank/DDBJ whole genome shotgun (WGS) entry which is preliminary data.</text>
</comment>
<dbReference type="AlphaFoldDB" id="A0A3E5GTE5"/>
<protein>
    <submittedName>
        <fullName evidence="2">Uncharacterized protein</fullName>
    </submittedName>
</protein>
<keyword evidence="1" id="KW-0812">Transmembrane</keyword>
<gene>
    <name evidence="2" type="ORF">DXB12_08370</name>
</gene>
<reference evidence="2 3" key="1">
    <citation type="submission" date="2018-08" db="EMBL/GenBank/DDBJ databases">
        <title>A genome reference for cultivated species of the human gut microbiota.</title>
        <authorList>
            <person name="Zou Y."/>
            <person name="Xue W."/>
            <person name="Luo G."/>
        </authorList>
    </citation>
    <scope>NUCLEOTIDE SEQUENCE [LARGE SCALE GENOMIC DNA]</scope>
    <source>
        <strain evidence="2 3">OM02-12</strain>
    </source>
</reference>
<evidence type="ECO:0000313" key="3">
    <source>
        <dbReference type="Proteomes" id="UP000261055"/>
    </source>
</evidence>
<keyword evidence="1" id="KW-0472">Membrane</keyword>
<keyword evidence="3" id="KW-1185">Reference proteome</keyword>
<proteinExistence type="predicted"/>
<organism evidence="2 3">
    <name type="scientific">Dorea formicigenerans</name>
    <dbReference type="NCBI Taxonomy" id="39486"/>
    <lineage>
        <taxon>Bacteria</taxon>
        <taxon>Bacillati</taxon>
        <taxon>Bacillota</taxon>
        <taxon>Clostridia</taxon>
        <taxon>Lachnospirales</taxon>
        <taxon>Lachnospiraceae</taxon>
        <taxon>Dorea</taxon>
    </lineage>
</organism>